<evidence type="ECO:0000256" key="1">
    <source>
        <dbReference type="ARBA" id="ARBA00022603"/>
    </source>
</evidence>
<feature type="domain" description="SET" evidence="8">
    <location>
        <begin position="83"/>
        <end position="354"/>
    </location>
</feature>
<gene>
    <name evidence="9" type="ORF">EXIGLDRAFT_636572</name>
</gene>
<keyword evidence="10" id="KW-1185">Reference proteome</keyword>
<protein>
    <recommendedName>
        <fullName evidence="5">Histone-lysine N-methyltransferase SET5</fullName>
    </recommendedName>
    <alternativeName>
        <fullName evidence="4">SET domain-containing protein 5</fullName>
    </alternativeName>
</protein>
<dbReference type="SMART" id="SM00317">
    <property type="entry name" value="SET"/>
    <property type="match status" value="1"/>
</dbReference>
<dbReference type="GO" id="GO:0042799">
    <property type="term" value="F:histone H4K20 methyltransferase activity"/>
    <property type="evidence" value="ECO:0007669"/>
    <property type="project" value="TreeGrafter"/>
</dbReference>
<dbReference type="AlphaFoldDB" id="A0A165QBH0"/>
<dbReference type="CDD" id="cd20071">
    <property type="entry name" value="SET_SMYD"/>
    <property type="match status" value="1"/>
</dbReference>
<proteinExistence type="predicted"/>
<dbReference type="PROSITE" id="PS50280">
    <property type="entry name" value="SET"/>
    <property type="match status" value="1"/>
</dbReference>
<evidence type="ECO:0000256" key="6">
    <source>
        <dbReference type="ARBA" id="ARBA00048619"/>
    </source>
</evidence>
<feature type="region of interest" description="Disordered" evidence="7">
    <location>
        <begin position="388"/>
        <end position="425"/>
    </location>
</feature>
<reference evidence="9 10" key="1">
    <citation type="journal article" date="2016" name="Mol. Biol. Evol.">
        <title>Comparative Genomics of Early-Diverging Mushroom-Forming Fungi Provides Insights into the Origins of Lignocellulose Decay Capabilities.</title>
        <authorList>
            <person name="Nagy L.G."/>
            <person name="Riley R."/>
            <person name="Tritt A."/>
            <person name="Adam C."/>
            <person name="Daum C."/>
            <person name="Floudas D."/>
            <person name="Sun H."/>
            <person name="Yadav J.S."/>
            <person name="Pangilinan J."/>
            <person name="Larsson K.H."/>
            <person name="Matsuura K."/>
            <person name="Barry K."/>
            <person name="Labutti K."/>
            <person name="Kuo R."/>
            <person name="Ohm R.A."/>
            <person name="Bhattacharya S.S."/>
            <person name="Shirouzu T."/>
            <person name="Yoshinaga Y."/>
            <person name="Martin F.M."/>
            <person name="Grigoriev I.V."/>
            <person name="Hibbett D.S."/>
        </authorList>
    </citation>
    <scope>NUCLEOTIDE SEQUENCE [LARGE SCALE GENOMIC DNA]</scope>
    <source>
        <strain evidence="9 10">HHB12029</strain>
    </source>
</reference>
<dbReference type="GO" id="GO:0045814">
    <property type="term" value="P:negative regulation of gene expression, epigenetic"/>
    <property type="evidence" value="ECO:0007669"/>
    <property type="project" value="TreeGrafter"/>
</dbReference>
<dbReference type="Proteomes" id="UP000077266">
    <property type="component" value="Unassembled WGS sequence"/>
</dbReference>
<dbReference type="InterPro" id="IPR046341">
    <property type="entry name" value="SET_dom_sf"/>
</dbReference>
<evidence type="ECO:0000259" key="8">
    <source>
        <dbReference type="PROSITE" id="PS50280"/>
    </source>
</evidence>
<dbReference type="Gene3D" id="1.10.220.160">
    <property type="match status" value="1"/>
</dbReference>
<comment type="catalytic activity">
    <reaction evidence="6">
        <text>L-lysyl-[histone] + S-adenosyl-L-methionine = N(6)-methyl-L-lysyl-[histone] + S-adenosyl-L-homocysteine + H(+)</text>
        <dbReference type="Rhea" id="RHEA:10024"/>
        <dbReference type="Rhea" id="RHEA-COMP:9845"/>
        <dbReference type="Rhea" id="RHEA-COMP:9846"/>
        <dbReference type="ChEBI" id="CHEBI:15378"/>
        <dbReference type="ChEBI" id="CHEBI:29969"/>
        <dbReference type="ChEBI" id="CHEBI:57856"/>
        <dbReference type="ChEBI" id="CHEBI:59789"/>
        <dbReference type="ChEBI" id="CHEBI:61929"/>
    </reaction>
    <physiologicalReaction direction="left-to-right" evidence="6">
        <dbReference type="Rhea" id="RHEA:10025"/>
    </physiologicalReaction>
</comment>
<sequence>MASHQPTDDELSSALRALRGAQPEAGIPKIHAALQEGHPDWVVSLKRTRKVLQTLGLVLGPAATALVPSYKLNEKLDVGKFSAKVQVKDFGMPRGKGLVAAEDVKAGEVLWKEDPFVLAPEPDILDSVHRGVLCAHCLTQLSATNLVQACAARGSCTARFCNRLCLQRAQATHPLLCSTQNPAGWEAMQKSKNKRWQAAYALLVVAAKMSLLGSAQERTEAWAVWEALAFAQPGTELWKQIMRPTEEDIARALKLQNAAFDNPKVPKLLKNAPALDEKTHEELFGDEGFRRGLSKVNLNLEINGGLYALHSHLNHSCVPSVAARHIDHRTALARLSVVALKDLKEGEELTITYIDPKLSLEDRRRELRAWGIRECRCERCVEEEKNAPSKDTLDIGADLNGSSNEAVNGHSGAAPPAEEEKKEGLEDLEKEIKEHLGL</sequence>
<name>A0A165QBH0_EXIGL</name>
<dbReference type="STRING" id="1314781.A0A165QBH0"/>
<dbReference type="SUPFAM" id="SSF82199">
    <property type="entry name" value="SET domain"/>
    <property type="match status" value="1"/>
</dbReference>
<dbReference type="GO" id="GO:0032259">
    <property type="term" value="P:methylation"/>
    <property type="evidence" value="ECO:0007669"/>
    <property type="project" value="UniProtKB-KW"/>
</dbReference>
<organism evidence="9 10">
    <name type="scientific">Exidia glandulosa HHB12029</name>
    <dbReference type="NCBI Taxonomy" id="1314781"/>
    <lineage>
        <taxon>Eukaryota</taxon>
        <taxon>Fungi</taxon>
        <taxon>Dikarya</taxon>
        <taxon>Basidiomycota</taxon>
        <taxon>Agaricomycotina</taxon>
        <taxon>Agaricomycetes</taxon>
        <taxon>Auriculariales</taxon>
        <taxon>Exidiaceae</taxon>
        <taxon>Exidia</taxon>
    </lineage>
</organism>
<accession>A0A165QBH0</accession>
<dbReference type="EMBL" id="KV425884">
    <property type="protein sequence ID" value="KZW03365.1"/>
    <property type="molecule type" value="Genomic_DNA"/>
</dbReference>
<keyword evidence="2" id="KW-0808">Transferase</keyword>
<dbReference type="Pfam" id="PF00856">
    <property type="entry name" value="SET"/>
    <property type="match status" value="1"/>
</dbReference>
<dbReference type="Gene3D" id="6.10.140.2220">
    <property type="match status" value="1"/>
</dbReference>
<dbReference type="PANTHER" id="PTHR46402">
    <property type="entry name" value="SET AND MYND DOMAIN-CONTAINING PROTEIN 5"/>
    <property type="match status" value="1"/>
</dbReference>
<evidence type="ECO:0000256" key="3">
    <source>
        <dbReference type="ARBA" id="ARBA00022691"/>
    </source>
</evidence>
<evidence type="ECO:0000313" key="10">
    <source>
        <dbReference type="Proteomes" id="UP000077266"/>
    </source>
</evidence>
<evidence type="ECO:0000256" key="2">
    <source>
        <dbReference type="ARBA" id="ARBA00022679"/>
    </source>
</evidence>
<dbReference type="Gene3D" id="2.170.270.10">
    <property type="entry name" value="SET domain"/>
    <property type="match status" value="1"/>
</dbReference>
<dbReference type="InParanoid" id="A0A165QBH0"/>
<keyword evidence="3" id="KW-0949">S-adenosyl-L-methionine</keyword>
<dbReference type="PANTHER" id="PTHR46402:SF2">
    <property type="entry name" value="HISTONE-LYSINE N-TRIMETHYLTRANSFERASE SMYD5"/>
    <property type="match status" value="1"/>
</dbReference>
<evidence type="ECO:0000256" key="4">
    <source>
        <dbReference type="ARBA" id="ARBA00042380"/>
    </source>
</evidence>
<dbReference type="OrthoDB" id="438641at2759"/>
<dbReference type="InterPro" id="IPR001214">
    <property type="entry name" value="SET_dom"/>
</dbReference>
<evidence type="ECO:0000256" key="7">
    <source>
        <dbReference type="SAM" id="MobiDB-lite"/>
    </source>
</evidence>
<evidence type="ECO:0000256" key="5">
    <source>
        <dbReference type="ARBA" id="ARBA00044528"/>
    </source>
</evidence>
<evidence type="ECO:0000313" key="9">
    <source>
        <dbReference type="EMBL" id="KZW03365.1"/>
    </source>
</evidence>
<keyword evidence="1" id="KW-0489">Methyltransferase</keyword>